<gene>
    <name evidence="1" type="ordered locus">MTR_3g101950</name>
</gene>
<evidence type="ECO:0000313" key="3">
    <source>
        <dbReference type="Proteomes" id="UP000002051"/>
    </source>
</evidence>
<name>G7J6X3_MEDTR</name>
<dbReference type="HOGENOM" id="CLU_3127343_0_0_1"/>
<evidence type="ECO:0000313" key="1">
    <source>
        <dbReference type="EMBL" id="AES73317.1"/>
    </source>
</evidence>
<dbReference type="EnsemblPlants" id="AES73317">
    <property type="protein sequence ID" value="AES73317"/>
    <property type="gene ID" value="MTR_3g101950"/>
</dbReference>
<reference evidence="1 3" key="1">
    <citation type="journal article" date="2011" name="Nature">
        <title>The Medicago genome provides insight into the evolution of rhizobial symbioses.</title>
        <authorList>
            <person name="Young N.D."/>
            <person name="Debelle F."/>
            <person name="Oldroyd G.E."/>
            <person name="Geurts R."/>
            <person name="Cannon S.B."/>
            <person name="Udvardi M.K."/>
            <person name="Benedito V.A."/>
            <person name="Mayer K.F."/>
            <person name="Gouzy J."/>
            <person name="Schoof H."/>
            <person name="Van de Peer Y."/>
            <person name="Proost S."/>
            <person name="Cook D.R."/>
            <person name="Meyers B.C."/>
            <person name="Spannagl M."/>
            <person name="Cheung F."/>
            <person name="De Mita S."/>
            <person name="Krishnakumar V."/>
            <person name="Gundlach H."/>
            <person name="Zhou S."/>
            <person name="Mudge J."/>
            <person name="Bharti A.K."/>
            <person name="Murray J.D."/>
            <person name="Naoumkina M.A."/>
            <person name="Rosen B."/>
            <person name="Silverstein K.A."/>
            <person name="Tang H."/>
            <person name="Rombauts S."/>
            <person name="Zhao P.X."/>
            <person name="Zhou P."/>
            <person name="Barbe V."/>
            <person name="Bardou P."/>
            <person name="Bechner M."/>
            <person name="Bellec A."/>
            <person name="Berger A."/>
            <person name="Berges H."/>
            <person name="Bidwell S."/>
            <person name="Bisseling T."/>
            <person name="Choisne N."/>
            <person name="Couloux A."/>
            <person name="Denny R."/>
            <person name="Deshpande S."/>
            <person name="Dai X."/>
            <person name="Doyle J.J."/>
            <person name="Dudez A.M."/>
            <person name="Farmer A.D."/>
            <person name="Fouteau S."/>
            <person name="Franken C."/>
            <person name="Gibelin C."/>
            <person name="Gish J."/>
            <person name="Goldstein S."/>
            <person name="Gonzalez A.J."/>
            <person name="Green P.J."/>
            <person name="Hallab A."/>
            <person name="Hartog M."/>
            <person name="Hua A."/>
            <person name="Humphray S.J."/>
            <person name="Jeong D.H."/>
            <person name="Jing Y."/>
            <person name="Jocker A."/>
            <person name="Kenton S.M."/>
            <person name="Kim D.J."/>
            <person name="Klee K."/>
            <person name="Lai H."/>
            <person name="Lang C."/>
            <person name="Lin S."/>
            <person name="Macmil S.L."/>
            <person name="Magdelenat G."/>
            <person name="Matthews L."/>
            <person name="McCorrison J."/>
            <person name="Monaghan E.L."/>
            <person name="Mun J.H."/>
            <person name="Najar F.Z."/>
            <person name="Nicholson C."/>
            <person name="Noirot C."/>
            <person name="O'Bleness M."/>
            <person name="Paule C.R."/>
            <person name="Poulain J."/>
            <person name="Prion F."/>
            <person name="Qin B."/>
            <person name="Qu C."/>
            <person name="Retzel E.F."/>
            <person name="Riddle C."/>
            <person name="Sallet E."/>
            <person name="Samain S."/>
            <person name="Samson N."/>
            <person name="Sanders I."/>
            <person name="Saurat O."/>
            <person name="Scarpelli C."/>
            <person name="Schiex T."/>
            <person name="Segurens B."/>
            <person name="Severin A.J."/>
            <person name="Sherrier D.J."/>
            <person name="Shi R."/>
            <person name="Sims S."/>
            <person name="Singer S.R."/>
            <person name="Sinharoy S."/>
            <person name="Sterck L."/>
            <person name="Viollet A."/>
            <person name="Wang B.B."/>
            <person name="Wang K."/>
            <person name="Wang M."/>
            <person name="Wang X."/>
            <person name="Warfsmann J."/>
            <person name="Weissenbach J."/>
            <person name="White D.D."/>
            <person name="White J.D."/>
            <person name="Wiley G.B."/>
            <person name="Wincker P."/>
            <person name="Xing Y."/>
            <person name="Yang L."/>
            <person name="Yao Z."/>
            <person name="Ying F."/>
            <person name="Zhai J."/>
            <person name="Zhou L."/>
            <person name="Zuber A."/>
            <person name="Denarie J."/>
            <person name="Dixon R.A."/>
            <person name="May G.D."/>
            <person name="Schwartz D.C."/>
            <person name="Rogers J."/>
            <person name="Quetier F."/>
            <person name="Town C.D."/>
            <person name="Roe B.A."/>
        </authorList>
    </citation>
    <scope>NUCLEOTIDE SEQUENCE [LARGE SCALE GENOMIC DNA]</scope>
    <source>
        <strain evidence="1">A17</strain>
        <strain evidence="2 3">cv. Jemalong A17</strain>
    </source>
</reference>
<sequence length="50" mass="6190">MNQKRFRVWADERDIFMDLFKIESWILHKMKRSMLVGMVDRIGEGTWLFK</sequence>
<organism evidence="1 3">
    <name type="scientific">Medicago truncatula</name>
    <name type="common">Barrel medic</name>
    <name type="synonym">Medicago tribuloides</name>
    <dbReference type="NCBI Taxonomy" id="3880"/>
    <lineage>
        <taxon>Eukaryota</taxon>
        <taxon>Viridiplantae</taxon>
        <taxon>Streptophyta</taxon>
        <taxon>Embryophyta</taxon>
        <taxon>Tracheophyta</taxon>
        <taxon>Spermatophyta</taxon>
        <taxon>Magnoliopsida</taxon>
        <taxon>eudicotyledons</taxon>
        <taxon>Gunneridae</taxon>
        <taxon>Pentapetalae</taxon>
        <taxon>rosids</taxon>
        <taxon>fabids</taxon>
        <taxon>Fabales</taxon>
        <taxon>Fabaceae</taxon>
        <taxon>Papilionoideae</taxon>
        <taxon>50 kb inversion clade</taxon>
        <taxon>NPAAA clade</taxon>
        <taxon>Hologalegina</taxon>
        <taxon>IRL clade</taxon>
        <taxon>Trifolieae</taxon>
        <taxon>Medicago</taxon>
    </lineage>
</organism>
<keyword evidence="3" id="KW-1185">Reference proteome</keyword>
<dbReference type="PaxDb" id="3880-AES73317"/>
<reference evidence="2" key="3">
    <citation type="submission" date="2015-04" db="UniProtKB">
        <authorList>
            <consortium name="EnsemblPlants"/>
        </authorList>
    </citation>
    <scope>IDENTIFICATION</scope>
    <source>
        <strain evidence="2">cv. Jemalong A17</strain>
    </source>
</reference>
<proteinExistence type="predicted"/>
<dbReference type="EMBL" id="CM001219">
    <property type="protein sequence ID" value="AES73317.1"/>
    <property type="molecule type" value="Genomic_DNA"/>
</dbReference>
<protein>
    <submittedName>
        <fullName evidence="1 2">Uncharacterized protein</fullName>
    </submittedName>
</protein>
<dbReference type="AlphaFoldDB" id="G7J6X3"/>
<evidence type="ECO:0000313" key="2">
    <source>
        <dbReference type="EnsemblPlants" id="AES73317"/>
    </source>
</evidence>
<dbReference type="Proteomes" id="UP000002051">
    <property type="component" value="Chromosome 3"/>
</dbReference>
<reference evidence="1 3" key="2">
    <citation type="journal article" date="2014" name="BMC Genomics">
        <title>An improved genome release (version Mt4.0) for the model legume Medicago truncatula.</title>
        <authorList>
            <person name="Tang H."/>
            <person name="Krishnakumar V."/>
            <person name="Bidwell S."/>
            <person name="Rosen B."/>
            <person name="Chan A."/>
            <person name="Zhou S."/>
            <person name="Gentzbittel L."/>
            <person name="Childs K.L."/>
            <person name="Yandell M."/>
            <person name="Gundlach H."/>
            <person name="Mayer K.F."/>
            <person name="Schwartz D.C."/>
            <person name="Town C.D."/>
        </authorList>
    </citation>
    <scope>GENOME REANNOTATION</scope>
    <source>
        <strain evidence="2 3">cv. Jemalong A17</strain>
    </source>
</reference>
<accession>G7J6X3</accession>